<evidence type="ECO:0000256" key="2">
    <source>
        <dbReference type="SAM" id="MobiDB-lite"/>
    </source>
</evidence>
<comment type="caution">
    <text evidence="3">The sequence shown here is derived from an EMBL/GenBank/DDBJ whole genome shotgun (WGS) entry which is preliminary data.</text>
</comment>
<feature type="compositionally biased region" description="Basic and acidic residues" evidence="2">
    <location>
        <begin position="519"/>
        <end position="529"/>
    </location>
</feature>
<keyword evidence="1" id="KW-0175">Coiled coil</keyword>
<feature type="compositionally biased region" description="Basic and acidic residues" evidence="2">
    <location>
        <begin position="27"/>
        <end position="38"/>
    </location>
</feature>
<evidence type="ECO:0000256" key="1">
    <source>
        <dbReference type="SAM" id="Coils"/>
    </source>
</evidence>
<dbReference type="PANTHER" id="PTHR46518">
    <property type="entry name" value="COILED-COIL DOMAIN-CONTAINING PROTEIN 151"/>
    <property type="match status" value="1"/>
</dbReference>
<dbReference type="GO" id="GO:0036064">
    <property type="term" value="C:ciliary basal body"/>
    <property type="evidence" value="ECO:0007669"/>
    <property type="project" value="TreeGrafter"/>
</dbReference>
<name>A0AAD1U9E9_EUPCR</name>
<dbReference type="GO" id="GO:0036158">
    <property type="term" value="P:outer dynein arm assembly"/>
    <property type="evidence" value="ECO:0007669"/>
    <property type="project" value="InterPro"/>
</dbReference>
<reference evidence="3" key="1">
    <citation type="submission" date="2023-07" db="EMBL/GenBank/DDBJ databases">
        <authorList>
            <consortium name="AG Swart"/>
            <person name="Singh M."/>
            <person name="Singh A."/>
            <person name="Seah K."/>
            <person name="Emmerich C."/>
        </authorList>
    </citation>
    <scope>NUCLEOTIDE SEQUENCE</scope>
    <source>
        <strain evidence="3">DP1</strain>
    </source>
</reference>
<dbReference type="AlphaFoldDB" id="A0AAD1U9E9"/>
<feature type="region of interest" description="Disordered" evidence="2">
    <location>
        <begin position="480"/>
        <end position="529"/>
    </location>
</feature>
<dbReference type="Proteomes" id="UP001295684">
    <property type="component" value="Unassembled WGS sequence"/>
</dbReference>
<proteinExistence type="predicted"/>
<evidence type="ECO:0000313" key="4">
    <source>
        <dbReference type="Proteomes" id="UP001295684"/>
    </source>
</evidence>
<feature type="region of interest" description="Disordered" evidence="2">
    <location>
        <begin position="1"/>
        <end position="56"/>
    </location>
</feature>
<feature type="compositionally biased region" description="Basic and acidic residues" evidence="2">
    <location>
        <begin position="487"/>
        <end position="510"/>
    </location>
</feature>
<gene>
    <name evidence="3" type="ORF">ECRASSUSDP1_LOCUS5801</name>
</gene>
<dbReference type="GO" id="GO:0003341">
    <property type="term" value="P:cilium movement"/>
    <property type="evidence" value="ECO:0007669"/>
    <property type="project" value="InterPro"/>
</dbReference>
<dbReference type="PANTHER" id="PTHR46518:SF1">
    <property type="entry name" value="OUTER DYNEIN ARM-DOCKING COMPLEX SUBUNIT 3"/>
    <property type="match status" value="1"/>
</dbReference>
<organism evidence="3 4">
    <name type="scientific">Euplotes crassus</name>
    <dbReference type="NCBI Taxonomy" id="5936"/>
    <lineage>
        <taxon>Eukaryota</taxon>
        <taxon>Sar</taxon>
        <taxon>Alveolata</taxon>
        <taxon>Ciliophora</taxon>
        <taxon>Intramacronucleata</taxon>
        <taxon>Spirotrichea</taxon>
        <taxon>Hypotrichia</taxon>
        <taxon>Euplotida</taxon>
        <taxon>Euplotidae</taxon>
        <taxon>Moneuplotes</taxon>
    </lineage>
</organism>
<keyword evidence="4" id="KW-1185">Reference proteome</keyword>
<sequence>MRSSDETKANRNNHNDPSLRQVMNKKYKMDDGGPRHVEQTTLLEPHNFIPGWEGGDEEKKEVSSTLAGLRKTYDSYHKKVLQREQELALLKKQIEQVNQEELYAEGDAISMNEKLEELHIASSSVKKRHEVAQMDSKIYYHMLSRMKKDLIAMKIKTNELEISMQHKDSIYDKEYAKSKKSQEQKLQSKFKLKNLLENVDLEQSKIQERIKSLQISIKNKEDAVQRRMERVKRQQDIADTAANENRDSDEVKIRENFMAQKLWAVFLKRKMEKEMYNSSEVEDAFQTIRAATGMTDIHSIVQKFLTREQIYSQLLVNVAESERKIDSLKKENEELMNELNDLMIDKDGVKVEDKKQNPEIEQLSTQISELSKEVEECKDRSQKVEIVTDQVYGWSQKVIQKMIEQFNENRLNISNLDDLEKLKKEVSLTELFEKICDTTCDQLEQLIADEVNEEDRYITLKDFLNDFASQEFVQKNIRVRPMSARTNAEDSQKQENMGKSKDGGKDDQNDMRSMLFELEQQRKDIKEKHVEAKRKIEAEVEKKKKM</sequence>
<dbReference type="InterPro" id="IPR033192">
    <property type="entry name" value="ODAD3"/>
</dbReference>
<evidence type="ECO:0000313" key="3">
    <source>
        <dbReference type="EMBL" id="CAI2364458.1"/>
    </source>
</evidence>
<dbReference type="GO" id="GO:0035253">
    <property type="term" value="C:ciliary rootlet"/>
    <property type="evidence" value="ECO:0007669"/>
    <property type="project" value="TreeGrafter"/>
</dbReference>
<protein>
    <submittedName>
        <fullName evidence="3">Uncharacterized protein</fullName>
    </submittedName>
</protein>
<dbReference type="GO" id="GO:0097542">
    <property type="term" value="C:ciliary tip"/>
    <property type="evidence" value="ECO:0007669"/>
    <property type="project" value="TreeGrafter"/>
</dbReference>
<dbReference type="EMBL" id="CAMPGE010005611">
    <property type="protein sequence ID" value="CAI2364458.1"/>
    <property type="molecule type" value="Genomic_DNA"/>
</dbReference>
<accession>A0AAD1U9E9</accession>
<feature type="coiled-coil region" evidence="1">
    <location>
        <begin position="311"/>
        <end position="387"/>
    </location>
</feature>